<dbReference type="Gene3D" id="1.10.287.950">
    <property type="entry name" value="Methyl-accepting chemotaxis protein"/>
    <property type="match status" value="1"/>
</dbReference>
<dbReference type="Proteomes" id="UP000199229">
    <property type="component" value="Unassembled WGS sequence"/>
</dbReference>
<dbReference type="STRING" id="582675.SAMN05192565_10233"/>
<comment type="similarity">
    <text evidence="2">Belongs to the methyl-accepting chemotaxis (MCP) protein family.</text>
</comment>
<gene>
    <name evidence="6" type="ORF">SAMN05192565_10233</name>
</gene>
<dbReference type="InterPro" id="IPR004090">
    <property type="entry name" value="Chemotax_Me-accpt_rcpt"/>
</dbReference>
<dbReference type="PROSITE" id="PS50111">
    <property type="entry name" value="CHEMOTAXIS_TRANSDUC_2"/>
    <property type="match status" value="1"/>
</dbReference>
<sequence>MLGLPLTRFAKNQTTSETTSAAAPAPADDTLLVRAVERLMATQDLNATDLPEGPLKSALGQFHASSSRTTLQALGSTARVAREASEAATNTGWMTYDIGEVARATQTIAGAAEELAASIAEVAQTSDTVVKVAEDALSAMQHCITDGGQARNAMQAIEGRTVQISDRVVVLERAIAQIEAMATAIAAISSQTNLLALNATIEAARAGEAGRGFSVVAAEVKSLSAQTAKSTGEIRTLLNTLTVEMGSIAQAVSESRSAVATGRSIVEGLETRVAQANDRIGKATDLNHAIAHMLGQQRSATAEISTTVQGIAGKAAKTHEEIAQITDRLVKAETVGQKALANGPRDQSTYAIVRLPADIGSWKRKLARVLVGLAEPDRNLAKLPWNDGASLAGLLRTGPLGNHPALPDLIRAEAKALECAERMIGALATHNWDVGTPAYKDAAAAMKTMLDTARIMLGETASA</sequence>
<dbReference type="GO" id="GO:0007165">
    <property type="term" value="P:signal transduction"/>
    <property type="evidence" value="ECO:0007669"/>
    <property type="project" value="UniProtKB-KW"/>
</dbReference>
<protein>
    <submittedName>
        <fullName evidence="6">Methyl-accepting chemotaxis protein (MCP) signalling domain-containing protein</fullName>
    </submittedName>
</protein>
<dbReference type="RefSeq" id="WP_091968355.1">
    <property type="nucleotide sequence ID" value="NZ_FOPM01000002.1"/>
</dbReference>
<evidence type="ECO:0000256" key="3">
    <source>
        <dbReference type="PROSITE-ProRule" id="PRU00284"/>
    </source>
</evidence>
<dbReference type="SUPFAM" id="SSF58104">
    <property type="entry name" value="Methyl-accepting chemotaxis protein (MCP) signaling domain"/>
    <property type="match status" value="1"/>
</dbReference>
<dbReference type="GO" id="GO:0016020">
    <property type="term" value="C:membrane"/>
    <property type="evidence" value="ECO:0007669"/>
    <property type="project" value="InterPro"/>
</dbReference>
<reference evidence="7" key="1">
    <citation type="submission" date="2016-10" db="EMBL/GenBank/DDBJ databases">
        <authorList>
            <person name="Varghese N."/>
            <person name="Submissions S."/>
        </authorList>
    </citation>
    <scope>NUCLEOTIDE SEQUENCE [LARGE SCALE GENOMIC DNA]</scope>
    <source>
        <strain evidence="7">Gh-105</strain>
    </source>
</reference>
<keyword evidence="7" id="KW-1185">Reference proteome</keyword>
<dbReference type="SMART" id="SM00283">
    <property type="entry name" value="MA"/>
    <property type="match status" value="1"/>
</dbReference>
<dbReference type="PANTHER" id="PTHR32089:SF112">
    <property type="entry name" value="LYSOZYME-LIKE PROTEIN-RELATED"/>
    <property type="match status" value="1"/>
</dbReference>
<keyword evidence="1 3" id="KW-0807">Transducer</keyword>
<evidence type="ECO:0000256" key="4">
    <source>
        <dbReference type="SAM" id="MobiDB-lite"/>
    </source>
</evidence>
<evidence type="ECO:0000256" key="2">
    <source>
        <dbReference type="ARBA" id="ARBA00029447"/>
    </source>
</evidence>
<dbReference type="GO" id="GO:0006935">
    <property type="term" value="P:chemotaxis"/>
    <property type="evidence" value="ECO:0007669"/>
    <property type="project" value="InterPro"/>
</dbReference>
<evidence type="ECO:0000259" key="5">
    <source>
        <dbReference type="PROSITE" id="PS50111"/>
    </source>
</evidence>
<proteinExistence type="inferred from homology"/>
<evidence type="ECO:0000313" key="6">
    <source>
        <dbReference type="EMBL" id="SFG34798.1"/>
    </source>
</evidence>
<feature type="region of interest" description="Disordered" evidence="4">
    <location>
        <begin position="1"/>
        <end position="26"/>
    </location>
</feature>
<dbReference type="Pfam" id="PF00015">
    <property type="entry name" value="MCPsignal"/>
    <property type="match status" value="1"/>
</dbReference>
<feature type="compositionally biased region" description="Low complexity" evidence="4">
    <location>
        <begin position="14"/>
        <end position="26"/>
    </location>
</feature>
<dbReference type="AlphaFoldDB" id="A0A1I2R2V5"/>
<organism evidence="6 7">
    <name type="scientific">Methylobacterium gossipiicola</name>
    <dbReference type="NCBI Taxonomy" id="582675"/>
    <lineage>
        <taxon>Bacteria</taxon>
        <taxon>Pseudomonadati</taxon>
        <taxon>Pseudomonadota</taxon>
        <taxon>Alphaproteobacteria</taxon>
        <taxon>Hyphomicrobiales</taxon>
        <taxon>Methylobacteriaceae</taxon>
        <taxon>Methylobacterium</taxon>
    </lineage>
</organism>
<evidence type="ECO:0000256" key="1">
    <source>
        <dbReference type="ARBA" id="ARBA00023224"/>
    </source>
</evidence>
<accession>A0A1I2R2V5</accession>
<dbReference type="InterPro" id="IPR004089">
    <property type="entry name" value="MCPsignal_dom"/>
</dbReference>
<dbReference type="GO" id="GO:0004888">
    <property type="term" value="F:transmembrane signaling receptor activity"/>
    <property type="evidence" value="ECO:0007669"/>
    <property type="project" value="InterPro"/>
</dbReference>
<name>A0A1I2R2V5_9HYPH</name>
<dbReference type="OrthoDB" id="4514964at2"/>
<dbReference type="PANTHER" id="PTHR32089">
    <property type="entry name" value="METHYL-ACCEPTING CHEMOTAXIS PROTEIN MCPB"/>
    <property type="match status" value="1"/>
</dbReference>
<evidence type="ECO:0000313" key="7">
    <source>
        <dbReference type="Proteomes" id="UP000199229"/>
    </source>
</evidence>
<dbReference type="EMBL" id="FOPM01000002">
    <property type="protein sequence ID" value="SFG34798.1"/>
    <property type="molecule type" value="Genomic_DNA"/>
</dbReference>
<feature type="domain" description="Methyl-accepting transducer" evidence="5">
    <location>
        <begin position="76"/>
        <end position="312"/>
    </location>
</feature>
<dbReference type="PRINTS" id="PR00260">
    <property type="entry name" value="CHEMTRNSDUCR"/>
</dbReference>